<dbReference type="Proteomes" id="UP001562357">
    <property type="component" value="Unassembled WGS sequence"/>
</dbReference>
<evidence type="ECO:0000259" key="2">
    <source>
        <dbReference type="Pfam" id="PF11790"/>
    </source>
</evidence>
<dbReference type="EMBL" id="BAAFGZ010000162">
    <property type="protein sequence ID" value="GAB0135998.1"/>
    <property type="molecule type" value="Genomic_DNA"/>
</dbReference>
<comment type="caution">
    <text evidence="3">The sequence shown here is derived from an EMBL/GenBank/DDBJ whole genome shotgun (WGS) entry which is preliminary data.</text>
</comment>
<feature type="region of interest" description="Disordered" evidence="1">
    <location>
        <begin position="51"/>
        <end position="121"/>
    </location>
</feature>
<dbReference type="SUPFAM" id="SSF51445">
    <property type="entry name" value="(Trans)glycosidases"/>
    <property type="match status" value="1"/>
</dbReference>
<dbReference type="Pfam" id="PF11790">
    <property type="entry name" value="Glyco_hydro_cc"/>
    <property type="match status" value="1"/>
</dbReference>
<protein>
    <recommendedName>
        <fullName evidence="2">Asl1-like glycosyl hydrolase catalytic domain-containing protein</fullName>
    </recommendedName>
</protein>
<feature type="compositionally biased region" description="Low complexity" evidence="1">
    <location>
        <begin position="83"/>
        <end position="113"/>
    </location>
</feature>
<dbReference type="InterPro" id="IPR053183">
    <property type="entry name" value="ASL1"/>
</dbReference>
<dbReference type="PANTHER" id="PTHR34154:SF13">
    <property type="entry name" value="ASL1-LIKE GLYCOSYL HYDROLASE CATALYTIC DOMAIN-CONTAINING PROTEIN"/>
    <property type="match status" value="1"/>
</dbReference>
<accession>A0ABQ0CRH8</accession>
<evidence type="ECO:0000256" key="1">
    <source>
        <dbReference type="SAM" id="MobiDB-lite"/>
    </source>
</evidence>
<feature type="domain" description="Asl1-like glycosyl hydrolase catalytic" evidence="2">
    <location>
        <begin position="122"/>
        <end position="359"/>
    </location>
</feature>
<evidence type="ECO:0000313" key="3">
    <source>
        <dbReference type="EMBL" id="GAB0135998.1"/>
    </source>
</evidence>
<dbReference type="Gene3D" id="3.20.20.80">
    <property type="entry name" value="Glycosidases"/>
    <property type="match status" value="1"/>
</dbReference>
<keyword evidence="4" id="KW-1185">Reference proteome</keyword>
<dbReference type="PANTHER" id="PTHR34154">
    <property type="entry name" value="ALKALI-SENSITIVE LINKAGE PROTEIN 1"/>
    <property type="match status" value="1"/>
</dbReference>
<sequence length="362" mass="38943">MAALAGAVAVIDQVAALNINRREHKLEKKENPVVWETVEETVYVYGNAPATGSRPAGGDKVADVVVNPTPPKNEVHPVQKDQAPAPIKPATTKPATSKPATPPGTGSTGVSSKRPGFSGKRGLAYNDPRLANLVGSSCKSGACGWATNWGQSEVGLSPNRAFIPMLWGKGPHNGNNDFFDSWHSNARKAVANGAKALLSFNEPDNKGQANMSPAEAAKHHVEYMNPYAGQTLIGSPSITNSNLQGEGLDWLKSWVQECKSQHCEYHYCATHWYDHASAINTLFEHIKQVHDICDGKPVWLTEFAPIEATTAQTEEFLSQAIPKLESIDHLDAYAYFMVGSGANQLLSSDSALSPIGNKYVSL</sequence>
<evidence type="ECO:0000313" key="4">
    <source>
        <dbReference type="Proteomes" id="UP001562357"/>
    </source>
</evidence>
<gene>
    <name evidence="3" type="primary">g4316</name>
    <name evidence="3" type="ORF">EsDP_00004316</name>
</gene>
<organism evidence="3 4">
    <name type="scientific">Epichloe bromicola</name>
    <dbReference type="NCBI Taxonomy" id="79588"/>
    <lineage>
        <taxon>Eukaryota</taxon>
        <taxon>Fungi</taxon>
        <taxon>Dikarya</taxon>
        <taxon>Ascomycota</taxon>
        <taxon>Pezizomycotina</taxon>
        <taxon>Sordariomycetes</taxon>
        <taxon>Hypocreomycetidae</taxon>
        <taxon>Hypocreales</taxon>
        <taxon>Clavicipitaceae</taxon>
        <taxon>Epichloe</taxon>
    </lineage>
</organism>
<dbReference type="InterPro" id="IPR017853">
    <property type="entry name" value="GH"/>
</dbReference>
<dbReference type="InterPro" id="IPR024655">
    <property type="entry name" value="Asl1_glyco_hydro_catalytic"/>
</dbReference>
<name>A0ABQ0CRH8_9HYPO</name>
<reference evidence="4" key="1">
    <citation type="submission" date="2024-06" db="EMBL/GenBank/DDBJ databases">
        <title>Draft Genome Sequences of Epichloe bromicola Strains Isolated from Elymus ciliaris.</title>
        <authorList>
            <consortium name="Epichloe bromicola genome sequencing consortium"/>
            <person name="Miura A."/>
            <person name="Imano S."/>
            <person name="Ashida A."/>
            <person name="Sato I."/>
            <person name="Chiba S."/>
            <person name="Tanaka A."/>
            <person name="Camagna M."/>
            <person name="Takemoto D."/>
        </authorList>
    </citation>
    <scope>NUCLEOTIDE SEQUENCE [LARGE SCALE GENOMIC DNA]</scope>
    <source>
        <strain evidence="4">DP</strain>
    </source>
</reference>
<proteinExistence type="predicted"/>